<keyword evidence="6" id="KW-1185">Reference proteome</keyword>
<evidence type="ECO:0000259" key="4">
    <source>
        <dbReference type="Pfam" id="PF13193"/>
    </source>
</evidence>
<dbReference type="InterPro" id="IPR045851">
    <property type="entry name" value="AMP-bd_C_sf"/>
</dbReference>
<protein>
    <submittedName>
        <fullName evidence="5">AMP-dependent synthetase and ligase</fullName>
    </submittedName>
</protein>
<dbReference type="Gene3D" id="3.30.300.30">
    <property type="match status" value="1"/>
</dbReference>
<dbReference type="SUPFAM" id="SSF56801">
    <property type="entry name" value="Acetyl-CoA synthetase-like"/>
    <property type="match status" value="1"/>
</dbReference>
<reference evidence="5 6" key="1">
    <citation type="submission" date="2018-09" db="EMBL/GenBank/DDBJ databases">
        <authorList>
            <person name="Zhu H."/>
        </authorList>
    </citation>
    <scope>NUCLEOTIDE SEQUENCE [LARGE SCALE GENOMIC DNA]</scope>
    <source>
        <strain evidence="5 6">K2R01-6</strain>
    </source>
</reference>
<organism evidence="5 6">
    <name type="scientific">Sphingomonas cavernae</name>
    <dbReference type="NCBI Taxonomy" id="2320861"/>
    <lineage>
        <taxon>Bacteria</taxon>
        <taxon>Pseudomonadati</taxon>
        <taxon>Pseudomonadota</taxon>
        <taxon>Alphaproteobacteria</taxon>
        <taxon>Sphingomonadales</taxon>
        <taxon>Sphingomonadaceae</taxon>
        <taxon>Sphingomonas</taxon>
    </lineage>
</organism>
<dbReference type="Proteomes" id="UP000286100">
    <property type="component" value="Unassembled WGS sequence"/>
</dbReference>
<evidence type="ECO:0000256" key="1">
    <source>
        <dbReference type="ARBA" id="ARBA00006432"/>
    </source>
</evidence>
<evidence type="ECO:0000256" key="2">
    <source>
        <dbReference type="ARBA" id="ARBA00022598"/>
    </source>
</evidence>
<dbReference type="OrthoDB" id="9803968at2"/>
<dbReference type="Pfam" id="PF13193">
    <property type="entry name" value="AMP-binding_C"/>
    <property type="match status" value="1"/>
</dbReference>
<dbReference type="InterPro" id="IPR020845">
    <property type="entry name" value="AMP-binding_CS"/>
</dbReference>
<evidence type="ECO:0000313" key="6">
    <source>
        <dbReference type="Proteomes" id="UP000286100"/>
    </source>
</evidence>
<dbReference type="GO" id="GO:0006631">
    <property type="term" value="P:fatty acid metabolic process"/>
    <property type="evidence" value="ECO:0007669"/>
    <property type="project" value="TreeGrafter"/>
</dbReference>
<dbReference type="PANTHER" id="PTHR43201">
    <property type="entry name" value="ACYL-COA SYNTHETASE"/>
    <property type="match status" value="1"/>
</dbReference>
<dbReference type="PANTHER" id="PTHR43201:SF5">
    <property type="entry name" value="MEDIUM-CHAIN ACYL-COA LIGASE ACSF2, MITOCHONDRIAL"/>
    <property type="match status" value="1"/>
</dbReference>
<evidence type="ECO:0000259" key="3">
    <source>
        <dbReference type="Pfam" id="PF00501"/>
    </source>
</evidence>
<dbReference type="Gene3D" id="3.40.50.12780">
    <property type="entry name" value="N-terminal domain of ligase-like"/>
    <property type="match status" value="1"/>
</dbReference>
<feature type="domain" description="AMP-binding enzyme C-terminal" evidence="4">
    <location>
        <begin position="487"/>
        <end position="564"/>
    </location>
</feature>
<dbReference type="InterPro" id="IPR025110">
    <property type="entry name" value="AMP-bd_C"/>
</dbReference>
<comment type="caution">
    <text evidence="5">The sequence shown here is derived from an EMBL/GenBank/DDBJ whole genome shotgun (WGS) entry which is preliminary data.</text>
</comment>
<evidence type="ECO:0000313" key="5">
    <source>
        <dbReference type="EMBL" id="RJF90268.1"/>
    </source>
</evidence>
<dbReference type="GO" id="GO:0031956">
    <property type="term" value="F:medium-chain fatty acid-CoA ligase activity"/>
    <property type="evidence" value="ECO:0007669"/>
    <property type="project" value="TreeGrafter"/>
</dbReference>
<dbReference type="PROSITE" id="PS00455">
    <property type="entry name" value="AMP_BINDING"/>
    <property type="match status" value="1"/>
</dbReference>
<dbReference type="AlphaFoldDB" id="A0A418WJT0"/>
<dbReference type="EMBL" id="QYUM01000003">
    <property type="protein sequence ID" value="RJF90268.1"/>
    <property type="molecule type" value="Genomic_DNA"/>
</dbReference>
<sequence length="579" mass="62975">MEMAFDHAEASFHELSKDENGSGSVTGIIGPKTRMPGVVYQEDRRLDEFIRSGVLTDETLASGFRDVASRFPDRIALSEPGCAYTFRELNEITDKAAAAFLGLGLRPLDRIIFQVPNCKELVVALIACFKAGLIPICTLTAHRALEIGYIGHHAAATAHFVPGDDPKFDFVAFSNGMRSEIPSLNRTVVLRGEAPAGSDAVALETLIAGQDLESARQTLADVELDPFQVAVFQLSGGTTGVPKIIPRFNNEYLYTMRTVIDFHGLDETTVALTPAPMVHNAPMICIWGPSLFAGGEVVAAASLDPAVLGPLIVARRPNWFLLPIPILLRLQETGWLDQMDLSEAKGFITTVGAAKLSAMVDGAPAWPIFGMTEGLVCFCNESDSAEAVNDSVGRQIDPHDELRILAFDSDEELPDGAIGELAIRGPCTIRGYYDAPERNAEAFTVDGFYRSGDMMRFQTIGDRRYLMFEGRVKDVVDRGGEKINCEEVERICLEHTNVAAIAIVAMPDAAYGQRACAYIIPPAGSQAPTVQQLAEFLGARGMAKFKWPERIEVVSEFPMTSSGKLSKPKLREMIAEKIA</sequence>
<accession>A0A418WJT0</accession>
<dbReference type="InterPro" id="IPR000873">
    <property type="entry name" value="AMP-dep_synth/lig_dom"/>
</dbReference>
<dbReference type="InterPro" id="IPR042099">
    <property type="entry name" value="ANL_N_sf"/>
</dbReference>
<comment type="similarity">
    <text evidence="1">Belongs to the ATP-dependent AMP-binding enzyme family.</text>
</comment>
<keyword evidence="2 5" id="KW-0436">Ligase</keyword>
<gene>
    <name evidence="5" type="ORF">D3876_08310</name>
</gene>
<name>A0A418WJT0_9SPHN</name>
<dbReference type="Pfam" id="PF00501">
    <property type="entry name" value="AMP-binding"/>
    <property type="match status" value="1"/>
</dbReference>
<feature type="domain" description="AMP-dependent synthetase/ligase" evidence="3">
    <location>
        <begin position="64"/>
        <end position="433"/>
    </location>
</feature>
<proteinExistence type="inferred from homology"/>